<comment type="pathway">
    <text evidence="1">Protein modification; protein lipoylation via exogenous pathway; protein N(6)-(lipoyl)lysine from lipoate: step 2/2.</text>
</comment>
<comment type="caution">
    <text evidence="9">The sequence shown here is derived from an EMBL/GenBank/DDBJ whole genome shotgun (WGS) entry which is preliminary data.</text>
</comment>
<comment type="pathway">
    <text evidence="2">Protein modification; protein lipoylation via exogenous pathway; protein N(6)-(lipoyl)lysine from lipoate: step 1/2.</text>
</comment>
<evidence type="ECO:0000256" key="5">
    <source>
        <dbReference type="ARBA" id="ARBA00022741"/>
    </source>
</evidence>
<dbReference type="Proteomes" id="UP000823769">
    <property type="component" value="Unassembled WGS sequence"/>
</dbReference>
<dbReference type="InterPro" id="IPR045864">
    <property type="entry name" value="aa-tRNA-synth_II/BPL/LPL"/>
</dbReference>
<reference evidence="9" key="1">
    <citation type="submission" date="2020-10" db="EMBL/GenBank/DDBJ databases">
        <authorList>
            <person name="Gilroy R."/>
        </authorList>
    </citation>
    <scope>NUCLEOTIDE SEQUENCE</scope>
    <source>
        <strain evidence="9">B3-1481</strain>
    </source>
</reference>
<dbReference type="GO" id="GO:0017118">
    <property type="term" value="F:lipoyltransferase activity"/>
    <property type="evidence" value="ECO:0007669"/>
    <property type="project" value="TreeGrafter"/>
</dbReference>
<dbReference type="PANTHER" id="PTHR12561:SF3">
    <property type="entry name" value="LIPOYLTRANSFERASE 1, MITOCHONDRIAL"/>
    <property type="match status" value="1"/>
</dbReference>
<evidence type="ECO:0000313" key="10">
    <source>
        <dbReference type="Proteomes" id="UP000823769"/>
    </source>
</evidence>
<dbReference type="CDD" id="cd16443">
    <property type="entry name" value="LplA"/>
    <property type="match status" value="1"/>
</dbReference>
<name>A0A9D9NNX2_9BACT</name>
<protein>
    <recommendedName>
        <fullName evidence="3">lipoate--protein ligase</fullName>
        <ecNumber evidence="3">6.3.1.20</ecNumber>
    </recommendedName>
</protein>
<evidence type="ECO:0000256" key="6">
    <source>
        <dbReference type="ARBA" id="ARBA00022840"/>
    </source>
</evidence>
<keyword evidence="6" id="KW-0067">ATP-binding</keyword>
<dbReference type="PROSITE" id="PS51733">
    <property type="entry name" value="BPL_LPL_CATALYTIC"/>
    <property type="match status" value="1"/>
</dbReference>
<dbReference type="Pfam" id="PF10437">
    <property type="entry name" value="Lip_prot_lig_C"/>
    <property type="match status" value="1"/>
</dbReference>
<evidence type="ECO:0000256" key="2">
    <source>
        <dbReference type="ARBA" id="ARBA00005124"/>
    </source>
</evidence>
<dbReference type="EC" id="6.3.1.20" evidence="3"/>
<evidence type="ECO:0000256" key="1">
    <source>
        <dbReference type="ARBA" id="ARBA00005085"/>
    </source>
</evidence>
<dbReference type="SUPFAM" id="SSF82649">
    <property type="entry name" value="SufE/NifU"/>
    <property type="match status" value="1"/>
</dbReference>
<evidence type="ECO:0000259" key="8">
    <source>
        <dbReference type="PROSITE" id="PS51733"/>
    </source>
</evidence>
<sequence length="320" mass="35052">MRFLSNPSTDPYFNMAFDEYCLRKFGAEGPLFYLWRNRPSVIIGLNQNAYGEVNLDFLRQHGILLARRVTGGGAVYHDLQNLNYSIIGRGVSPEPIVSALRSLGVDAAPSGRNDIFVGGRKISGYARMVWRGQELVHGTLMFDVDLDTLSSALNVSGSKFEARGVASVRSRVANLKEFLPSFGSVQEFGEALHGLLAGKDPEFRLGSGDIAAIKTLAETRFASWDWIYGHSREISLRRRAKLACGTVEAGINLDKGRICELVFSGDFLGDEPSGFVSRRLKGVRLERQDILEALDGCPVEKAFSGAEAVDLAELLAGKTE</sequence>
<evidence type="ECO:0000256" key="7">
    <source>
        <dbReference type="ARBA" id="ARBA00048037"/>
    </source>
</evidence>
<gene>
    <name evidence="9" type="ORF">IAB76_04775</name>
</gene>
<dbReference type="PANTHER" id="PTHR12561">
    <property type="entry name" value="LIPOATE-PROTEIN LIGASE"/>
    <property type="match status" value="1"/>
</dbReference>
<evidence type="ECO:0000256" key="4">
    <source>
        <dbReference type="ARBA" id="ARBA00022598"/>
    </source>
</evidence>
<dbReference type="GO" id="GO:0016979">
    <property type="term" value="F:lipoate-protein ligase activity"/>
    <property type="evidence" value="ECO:0007669"/>
    <property type="project" value="UniProtKB-EC"/>
</dbReference>
<reference evidence="9" key="2">
    <citation type="journal article" date="2021" name="PeerJ">
        <title>Extensive microbial diversity within the chicken gut microbiome revealed by metagenomics and culture.</title>
        <authorList>
            <person name="Gilroy R."/>
            <person name="Ravi A."/>
            <person name="Getino M."/>
            <person name="Pursley I."/>
            <person name="Horton D.L."/>
            <person name="Alikhan N.F."/>
            <person name="Baker D."/>
            <person name="Gharbi K."/>
            <person name="Hall N."/>
            <person name="Watson M."/>
            <person name="Adriaenssens E.M."/>
            <person name="Foster-Nyarko E."/>
            <person name="Jarju S."/>
            <person name="Secka A."/>
            <person name="Antonio M."/>
            <person name="Oren A."/>
            <person name="Chaudhuri R.R."/>
            <person name="La Ragione R."/>
            <person name="Hildebrand F."/>
            <person name="Pallen M.J."/>
        </authorList>
    </citation>
    <scope>NUCLEOTIDE SEQUENCE</scope>
    <source>
        <strain evidence="9">B3-1481</strain>
    </source>
</reference>
<keyword evidence="5" id="KW-0547">Nucleotide-binding</keyword>
<dbReference type="NCBIfam" id="TIGR00545">
    <property type="entry name" value="lipoyltrans"/>
    <property type="match status" value="1"/>
</dbReference>
<keyword evidence="4 9" id="KW-0436">Ligase</keyword>
<accession>A0A9D9NNX2</accession>
<dbReference type="InterPro" id="IPR004143">
    <property type="entry name" value="BPL_LPL_catalytic"/>
</dbReference>
<comment type="catalytic activity">
    <reaction evidence="7">
        <text>L-lysyl-[lipoyl-carrier protein] + (R)-lipoate + ATP = N(6)-[(R)-lipoyl]-L-lysyl-[lipoyl-carrier protein] + AMP + diphosphate + H(+)</text>
        <dbReference type="Rhea" id="RHEA:49288"/>
        <dbReference type="Rhea" id="RHEA-COMP:10500"/>
        <dbReference type="Rhea" id="RHEA-COMP:10502"/>
        <dbReference type="ChEBI" id="CHEBI:15378"/>
        <dbReference type="ChEBI" id="CHEBI:29969"/>
        <dbReference type="ChEBI" id="CHEBI:30616"/>
        <dbReference type="ChEBI" id="CHEBI:33019"/>
        <dbReference type="ChEBI" id="CHEBI:83088"/>
        <dbReference type="ChEBI" id="CHEBI:83099"/>
        <dbReference type="ChEBI" id="CHEBI:456215"/>
        <dbReference type="EC" id="6.3.1.20"/>
    </reaction>
</comment>
<organism evidence="9 10">
    <name type="scientific">Candidatus Cryptobacteroides avistercoris</name>
    <dbReference type="NCBI Taxonomy" id="2840758"/>
    <lineage>
        <taxon>Bacteria</taxon>
        <taxon>Pseudomonadati</taxon>
        <taxon>Bacteroidota</taxon>
        <taxon>Bacteroidia</taxon>
        <taxon>Bacteroidales</taxon>
        <taxon>Candidatus Cryptobacteroides</taxon>
    </lineage>
</organism>
<dbReference type="Gene3D" id="3.30.930.10">
    <property type="entry name" value="Bira Bifunctional Protein, Domain 2"/>
    <property type="match status" value="1"/>
</dbReference>
<dbReference type="Pfam" id="PF21948">
    <property type="entry name" value="LplA-B_cat"/>
    <property type="match status" value="1"/>
</dbReference>
<dbReference type="EMBL" id="JADILW010000066">
    <property type="protein sequence ID" value="MBO8480407.1"/>
    <property type="molecule type" value="Genomic_DNA"/>
</dbReference>
<dbReference type="InterPro" id="IPR019491">
    <property type="entry name" value="Lipoate_protein_ligase_C"/>
</dbReference>
<dbReference type="SUPFAM" id="SSF55681">
    <property type="entry name" value="Class II aaRS and biotin synthetases"/>
    <property type="match status" value="1"/>
</dbReference>
<dbReference type="GO" id="GO:0009249">
    <property type="term" value="P:protein lipoylation"/>
    <property type="evidence" value="ECO:0007669"/>
    <property type="project" value="InterPro"/>
</dbReference>
<dbReference type="AlphaFoldDB" id="A0A9D9NNX2"/>
<dbReference type="GO" id="GO:0005524">
    <property type="term" value="F:ATP binding"/>
    <property type="evidence" value="ECO:0007669"/>
    <property type="project" value="UniProtKB-KW"/>
</dbReference>
<proteinExistence type="predicted"/>
<evidence type="ECO:0000313" key="9">
    <source>
        <dbReference type="EMBL" id="MBO8480407.1"/>
    </source>
</evidence>
<dbReference type="GO" id="GO:0005737">
    <property type="term" value="C:cytoplasm"/>
    <property type="evidence" value="ECO:0007669"/>
    <property type="project" value="TreeGrafter"/>
</dbReference>
<feature type="domain" description="BPL/LPL catalytic" evidence="8">
    <location>
        <begin position="26"/>
        <end position="194"/>
    </location>
</feature>
<dbReference type="Gene3D" id="3.30.390.50">
    <property type="entry name" value="CO dehydrogenase flavoprotein, C-terminal domain"/>
    <property type="match status" value="1"/>
</dbReference>
<dbReference type="InterPro" id="IPR004562">
    <property type="entry name" value="LipoylTrfase_LipoateP_Ligase"/>
</dbReference>
<evidence type="ECO:0000256" key="3">
    <source>
        <dbReference type="ARBA" id="ARBA00012367"/>
    </source>
</evidence>